<dbReference type="GO" id="GO:0004148">
    <property type="term" value="F:dihydrolipoyl dehydrogenase (NADH) activity"/>
    <property type="evidence" value="ECO:0007669"/>
    <property type="project" value="TreeGrafter"/>
</dbReference>
<dbReference type="PIRSF" id="PIRSF000350">
    <property type="entry name" value="Mercury_reductase_MerA"/>
    <property type="match status" value="1"/>
</dbReference>
<feature type="region of interest" description="Disordered" evidence="5">
    <location>
        <begin position="246"/>
        <end position="267"/>
    </location>
</feature>
<evidence type="ECO:0000313" key="9">
    <source>
        <dbReference type="Proteomes" id="UP000830434"/>
    </source>
</evidence>
<dbReference type="InterPro" id="IPR001100">
    <property type="entry name" value="Pyr_nuc-diS_OxRdtase"/>
</dbReference>
<dbReference type="SUPFAM" id="SSF51905">
    <property type="entry name" value="FAD/NAD(P)-binding domain"/>
    <property type="match status" value="1"/>
</dbReference>
<keyword evidence="3" id="KW-0274">FAD</keyword>
<dbReference type="Pfam" id="PF02852">
    <property type="entry name" value="Pyr_redox_dim"/>
    <property type="match status" value="1"/>
</dbReference>
<protein>
    <submittedName>
        <fullName evidence="8">Dihydrolipoyl dehydrogenase</fullName>
    </submittedName>
</protein>
<dbReference type="AlphaFoldDB" id="A0A8U0IL91"/>
<dbReference type="PANTHER" id="PTHR22912">
    <property type="entry name" value="DISULFIDE OXIDOREDUCTASE"/>
    <property type="match status" value="1"/>
</dbReference>
<dbReference type="EMBL" id="CP096658">
    <property type="protein sequence ID" value="UPW01102.1"/>
    <property type="molecule type" value="Genomic_DNA"/>
</dbReference>
<proteinExistence type="inferred from homology"/>
<dbReference type="RefSeq" id="WP_248655508.1">
    <property type="nucleotide sequence ID" value="NZ_CP096658.1"/>
</dbReference>
<dbReference type="SUPFAM" id="SSF55424">
    <property type="entry name" value="FAD/NAD-linked reductases, dimerisation (C-terminal) domain"/>
    <property type="match status" value="1"/>
</dbReference>
<comment type="similarity">
    <text evidence="1">Belongs to the class-I pyridine nucleotide-disulfide oxidoreductase family.</text>
</comment>
<evidence type="ECO:0000259" key="6">
    <source>
        <dbReference type="Pfam" id="PF02852"/>
    </source>
</evidence>
<dbReference type="Gene3D" id="3.30.390.30">
    <property type="match status" value="1"/>
</dbReference>
<evidence type="ECO:0000256" key="5">
    <source>
        <dbReference type="SAM" id="MobiDB-lite"/>
    </source>
</evidence>
<feature type="compositionally biased region" description="Acidic residues" evidence="5">
    <location>
        <begin position="246"/>
        <end position="259"/>
    </location>
</feature>
<dbReference type="Pfam" id="PF07992">
    <property type="entry name" value="Pyr_redox_2"/>
    <property type="match status" value="1"/>
</dbReference>
<evidence type="ECO:0000256" key="1">
    <source>
        <dbReference type="ARBA" id="ARBA00007532"/>
    </source>
</evidence>
<dbReference type="Gene3D" id="3.50.50.60">
    <property type="entry name" value="FAD/NAD(P)-binding domain"/>
    <property type="match status" value="2"/>
</dbReference>
<dbReference type="GO" id="GO:0050660">
    <property type="term" value="F:flavin adenine dinucleotide binding"/>
    <property type="evidence" value="ECO:0007669"/>
    <property type="project" value="TreeGrafter"/>
</dbReference>
<dbReference type="InterPro" id="IPR050151">
    <property type="entry name" value="Class-I_Pyr_Nuc-Dis_Oxidored"/>
</dbReference>
<evidence type="ECO:0000256" key="4">
    <source>
        <dbReference type="ARBA" id="ARBA00023027"/>
    </source>
</evidence>
<dbReference type="PANTHER" id="PTHR22912:SF217">
    <property type="entry name" value="DIHYDROLIPOYL DEHYDROGENASE"/>
    <property type="match status" value="1"/>
</dbReference>
<evidence type="ECO:0000256" key="2">
    <source>
        <dbReference type="ARBA" id="ARBA00022630"/>
    </source>
</evidence>
<reference evidence="8" key="1">
    <citation type="submission" date="2022-04" db="EMBL/GenBank/DDBJ databases">
        <title>Diverse halophilic archaea isolated from saline environments.</title>
        <authorList>
            <person name="Cui H.-L."/>
        </authorList>
    </citation>
    <scope>NUCLEOTIDE SEQUENCE</scope>
    <source>
        <strain evidence="8">XZYJT40</strain>
    </source>
</reference>
<keyword evidence="2" id="KW-0285">Flavoprotein</keyword>
<evidence type="ECO:0000313" key="8">
    <source>
        <dbReference type="EMBL" id="UPW01102.1"/>
    </source>
</evidence>
<feature type="domain" description="FAD/NAD(P)-binding" evidence="7">
    <location>
        <begin position="4"/>
        <end position="340"/>
    </location>
</feature>
<dbReference type="GO" id="GO:0006103">
    <property type="term" value="P:2-oxoglutarate metabolic process"/>
    <property type="evidence" value="ECO:0007669"/>
    <property type="project" value="TreeGrafter"/>
</dbReference>
<dbReference type="GeneID" id="72188814"/>
<evidence type="ECO:0000256" key="3">
    <source>
        <dbReference type="ARBA" id="ARBA00022827"/>
    </source>
</evidence>
<dbReference type="Proteomes" id="UP000830434">
    <property type="component" value="Chromosome"/>
</dbReference>
<dbReference type="InterPro" id="IPR004099">
    <property type="entry name" value="Pyr_nucl-diS_OxRdtase_dimer"/>
</dbReference>
<sequence>MPEFDIIVLGGGTGNVVASAAADEGLDVALVERDRLGGTCLNRGCNPSKKLIHRADVVRTVQQADALGVEASVEEIRFADVVDEVTAKITAEAESKAETVRESDRITFYRTEGRFVGERTVEVDSAAESGDADGGPVELTGERIVLAGGSRPVIPDSIEGTDEVEFLTSADALRLRERPDRLVVVGGGYIAAEMSHFFDAMGTEVSIVGHGDRLVDREDPEIARHLTDAYAERHEVHTGYEVTELVEDGDGASEGDEGNGGDSGEKLVRAASDDGEEIEVRGDEILLATGRRPNADSWNVEAAAIDTDEKGFVETNEYLETSADGVWAIGDIAGNYMFKHSGDKEAEYAVRNAIRGERAAVEYPGMAHAIFGSPQVGSLGKTEDELDGDYSVGRFAYDRTALGSALDTDGFAKAIAAPDGEVLGFHVVGPHASMLVHEVATAVAAEADADRLAETIHVHPALSEVVQGAFREAREFPPTGI</sequence>
<feature type="domain" description="Pyridine nucleotide-disulphide oxidoreductase dimerisation" evidence="6">
    <location>
        <begin position="367"/>
        <end position="468"/>
    </location>
</feature>
<name>A0A8U0IL91_9EURY</name>
<organism evidence="8 9">
    <name type="scientific">Halorussus gelatinilyticus</name>
    <dbReference type="NCBI Taxonomy" id="2937524"/>
    <lineage>
        <taxon>Archaea</taxon>
        <taxon>Methanobacteriati</taxon>
        <taxon>Methanobacteriota</taxon>
        <taxon>Stenosarchaea group</taxon>
        <taxon>Halobacteria</taxon>
        <taxon>Halobacteriales</taxon>
        <taxon>Haladaptataceae</taxon>
        <taxon>Halorussus</taxon>
    </lineage>
</organism>
<dbReference type="InterPro" id="IPR016156">
    <property type="entry name" value="FAD/NAD-linked_Rdtase_dimer_sf"/>
</dbReference>
<evidence type="ECO:0000259" key="7">
    <source>
        <dbReference type="Pfam" id="PF07992"/>
    </source>
</evidence>
<dbReference type="PRINTS" id="PR00368">
    <property type="entry name" value="FADPNR"/>
</dbReference>
<gene>
    <name evidence="8" type="ORF">M0R88_03125</name>
</gene>
<dbReference type="PRINTS" id="PR00411">
    <property type="entry name" value="PNDRDTASEI"/>
</dbReference>
<accession>A0A8U0IL91</accession>
<dbReference type="InterPro" id="IPR023753">
    <property type="entry name" value="FAD/NAD-binding_dom"/>
</dbReference>
<dbReference type="InterPro" id="IPR036188">
    <property type="entry name" value="FAD/NAD-bd_sf"/>
</dbReference>
<keyword evidence="9" id="KW-1185">Reference proteome</keyword>
<dbReference type="KEGG" id="haxz:M0R88_03125"/>
<keyword evidence="4" id="KW-0520">NAD</keyword>